<dbReference type="STRING" id="763034.HMPREF9446_01809"/>
<name>F3PSU7_9BACE</name>
<dbReference type="HOGENOM" id="CLU_3022292_0_0_10"/>
<gene>
    <name evidence="2" type="ORF">HMPREF9446_01809</name>
</gene>
<dbReference type="EMBL" id="AFBN01000033">
    <property type="protein sequence ID" value="EGF57207.1"/>
    <property type="molecule type" value="Genomic_DNA"/>
</dbReference>
<organism evidence="2 3">
    <name type="scientific">Bacteroides fluxus YIT 12057</name>
    <dbReference type="NCBI Taxonomy" id="763034"/>
    <lineage>
        <taxon>Bacteria</taxon>
        <taxon>Pseudomonadati</taxon>
        <taxon>Bacteroidota</taxon>
        <taxon>Bacteroidia</taxon>
        <taxon>Bacteroidales</taxon>
        <taxon>Bacteroidaceae</taxon>
        <taxon>Bacteroides</taxon>
    </lineage>
</organism>
<dbReference type="AlphaFoldDB" id="F3PSU7"/>
<proteinExistence type="predicted"/>
<accession>F3PSU7</accession>
<protein>
    <submittedName>
        <fullName evidence="2">Uncharacterized protein</fullName>
    </submittedName>
</protein>
<reference evidence="2 3" key="1">
    <citation type="submission" date="2011-02" db="EMBL/GenBank/DDBJ databases">
        <authorList>
            <person name="Weinstock G."/>
            <person name="Sodergren E."/>
            <person name="Clifton S."/>
            <person name="Fulton L."/>
            <person name="Fulton B."/>
            <person name="Courtney L."/>
            <person name="Fronick C."/>
            <person name="Harrison M."/>
            <person name="Strong C."/>
            <person name="Farmer C."/>
            <person name="Delahaunty K."/>
            <person name="Markovic C."/>
            <person name="Hall O."/>
            <person name="Minx P."/>
            <person name="Tomlinson C."/>
            <person name="Mitreva M."/>
            <person name="Hou S."/>
            <person name="Chen J."/>
            <person name="Wollam A."/>
            <person name="Pepin K.H."/>
            <person name="Johnson M."/>
            <person name="Bhonagiri V."/>
            <person name="Zhang X."/>
            <person name="Suruliraj S."/>
            <person name="Warren W."/>
            <person name="Chinwalla A."/>
            <person name="Mardis E.R."/>
            <person name="Wilson R.K."/>
        </authorList>
    </citation>
    <scope>NUCLEOTIDE SEQUENCE [LARGE SCALE GENOMIC DNA]</scope>
    <source>
        <strain evidence="2 3">YIT 12057</strain>
    </source>
</reference>
<sequence>MLTKSYGDPLFSYSSLYKAIRKESVKKQRTQTFSHHKHENTPRPMPFSLNLQQKP</sequence>
<evidence type="ECO:0000313" key="3">
    <source>
        <dbReference type="Proteomes" id="UP000003416"/>
    </source>
</evidence>
<feature type="region of interest" description="Disordered" evidence="1">
    <location>
        <begin position="27"/>
        <end position="55"/>
    </location>
</feature>
<evidence type="ECO:0000256" key="1">
    <source>
        <dbReference type="SAM" id="MobiDB-lite"/>
    </source>
</evidence>
<dbReference type="Proteomes" id="UP000003416">
    <property type="component" value="Unassembled WGS sequence"/>
</dbReference>
<evidence type="ECO:0000313" key="2">
    <source>
        <dbReference type="EMBL" id="EGF57207.1"/>
    </source>
</evidence>
<keyword evidence="3" id="KW-1185">Reference proteome</keyword>
<comment type="caution">
    <text evidence="2">The sequence shown here is derived from an EMBL/GenBank/DDBJ whole genome shotgun (WGS) entry which is preliminary data.</text>
</comment>